<name>R7GZ65_9BACT</name>
<dbReference type="InterPro" id="IPR010718">
    <property type="entry name" value="DUF1294"/>
</dbReference>
<dbReference type="AlphaFoldDB" id="R7GZ65"/>
<dbReference type="Proteomes" id="UP000018072">
    <property type="component" value="Unassembled WGS sequence"/>
</dbReference>
<evidence type="ECO:0008006" key="3">
    <source>
        <dbReference type="Google" id="ProtNLM"/>
    </source>
</evidence>
<dbReference type="Pfam" id="PF06961">
    <property type="entry name" value="DUF1294"/>
    <property type="match status" value="1"/>
</dbReference>
<keyword evidence="1" id="KW-0812">Transmembrane</keyword>
<reference evidence="2" key="1">
    <citation type="submission" date="2012-11" db="EMBL/GenBank/DDBJ databases">
        <title>Dependencies among metagenomic species, viruses, plasmids and units of genetic variation.</title>
        <authorList>
            <person name="Nielsen H.B."/>
            <person name="Almeida M."/>
            <person name="Juncker A.S."/>
            <person name="Rasmussen S."/>
            <person name="Li J."/>
            <person name="Sunagawa S."/>
            <person name="Plichta D."/>
            <person name="Gautier L."/>
            <person name="Le Chatelier E."/>
            <person name="Peletier E."/>
            <person name="Bonde I."/>
            <person name="Nielsen T."/>
            <person name="Manichanh C."/>
            <person name="Arumugam M."/>
            <person name="Batto J."/>
            <person name="Santos M.B.Q.D."/>
            <person name="Blom N."/>
            <person name="Borruel N."/>
            <person name="Burgdorf K.S."/>
            <person name="Boumezbeur F."/>
            <person name="Casellas F."/>
            <person name="Dore J."/>
            <person name="Guarner F."/>
            <person name="Hansen T."/>
            <person name="Hildebrand F."/>
            <person name="Kaas R.S."/>
            <person name="Kennedy S."/>
            <person name="Kristiansen K."/>
            <person name="Kultima J.R."/>
            <person name="Leonard P."/>
            <person name="Levenez F."/>
            <person name="Lund O."/>
            <person name="Moumen B."/>
            <person name="Le Paslier D."/>
            <person name="Pons N."/>
            <person name="Pedersen O."/>
            <person name="Prifti E."/>
            <person name="Qin J."/>
            <person name="Raes J."/>
            <person name="Tap J."/>
            <person name="Tims S."/>
            <person name="Ussery D.W."/>
            <person name="Yamada T."/>
            <person name="MetaHit consortium"/>
            <person name="Renault P."/>
            <person name="Sicheritz-Ponten T."/>
            <person name="Bork P."/>
            <person name="Wang J."/>
            <person name="Brunak S."/>
            <person name="Ehrlich S.D."/>
        </authorList>
    </citation>
    <scope>NUCLEOTIDE SEQUENCE [LARGE SCALE GENOMIC DNA]</scope>
</reference>
<organism evidence="2">
    <name type="scientific">Leyella stercorea CAG:629</name>
    <dbReference type="NCBI Taxonomy" id="1263103"/>
    <lineage>
        <taxon>Bacteria</taxon>
        <taxon>Pseudomonadati</taxon>
        <taxon>Bacteroidota</taxon>
        <taxon>Bacteroidia</taxon>
        <taxon>Bacteroidales</taxon>
        <taxon>Prevotellaceae</taxon>
        <taxon>Leyella</taxon>
    </lineage>
</organism>
<gene>
    <name evidence="2" type="ORF">BN741_01287</name>
</gene>
<evidence type="ECO:0000313" key="2">
    <source>
        <dbReference type="EMBL" id="CDE32390.1"/>
    </source>
</evidence>
<comment type="caution">
    <text evidence="2">The sequence shown here is derived from an EMBL/GenBank/DDBJ whole genome shotgun (WGS) entry which is preliminary data.</text>
</comment>
<feature type="transmembrane region" description="Helical" evidence="1">
    <location>
        <begin position="37"/>
        <end position="58"/>
    </location>
</feature>
<dbReference type="STRING" id="1263103.BN741_01287"/>
<keyword evidence="1" id="KW-1133">Transmembrane helix</keyword>
<dbReference type="EMBL" id="CBIT010000133">
    <property type="protein sequence ID" value="CDE32390.1"/>
    <property type="molecule type" value="Genomic_DNA"/>
</dbReference>
<evidence type="ECO:0000256" key="1">
    <source>
        <dbReference type="SAM" id="Phobius"/>
    </source>
</evidence>
<sequence length="97" mass="11282">MNTLHSYLAYYLLTINTVAFIMYGIDKYKAKKAKWRIPETTLLLLAVLGGSIGAWMGMKVWHHKTMHKKFKYGIPAILLIQIALMAYLHMNLWKQIV</sequence>
<accession>R7GZ65</accession>
<feature type="transmembrane region" description="Helical" evidence="1">
    <location>
        <begin position="70"/>
        <end position="88"/>
    </location>
</feature>
<dbReference type="RefSeq" id="WP_022430488.1">
    <property type="nucleotide sequence ID" value="NZ_FR899264.1"/>
</dbReference>
<feature type="transmembrane region" description="Helical" evidence="1">
    <location>
        <begin position="6"/>
        <end position="25"/>
    </location>
</feature>
<keyword evidence="1" id="KW-0472">Membrane</keyword>
<proteinExistence type="predicted"/>
<protein>
    <recommendedName>
        <fullName evidence="3">DUF1294 domain-containing protein</fullName>
    </recommendedName>
</protein>